<dbReference type="GO" id="GO:0005737">
    <property type="term" value="C:cytoplasm"/>
    <property type="evidence" value="ECO:0007669"/>
    <property type="project" value="TreeGrafter"/>
</dbReference>
<evidence type="ECO:0000256" key="1">
    <source>
        <dbReference type="ARBA" id="ARBA00022741"/>
    </source>
</evidence>
<gene>
    <name evidence="3" type="primary">yhcM</name>
    <name evidence="3" type="ORF">WIGMOR_0643</name>
</gene>
<name>H6Q5H2_WIGGL</name>
<dbReference type="NCBIfam" id="NF040713">
    <property type="entry name" value="ZapE"/>
    <property type="match status" value="1"/>
</dbReference>
<dbReference type="GO" id="GO:0005524">
    <property type="term" value="F:ATP binding"/>
    <property type="evidence" value="ECO:0007669"/>
    <property type="project" value="UniProtKB-KW"/>
</dbReference>
<evidence type="ECO:0000313" key="3">
    <source>
        <dbReference type="EMBL" id="AFA41455.1"/>
    </source>
</evidence>
<keyword evidence="1" id="KW-0547">Nucleotide-binding</keyword>
<dbReference type="Gene3D" id="3.40.50.300">
    <property type="entry name" value="P-loop containing nucleotide triphosphate hydrolases"/>
    <property type="match status" value="1"/>
</dbReference>
<dbReference type="InterPro" id="IPR005654">
    <property type="entry name" value="ATPase_AFG1-like"/>
</dbReference>
<dbReference type="Pfam" id="PF03969">
    <property type="entry name" value="AFG1_ATPase"/>
    <property type="match status" value="1"/>
</dbReference>
<protein>
    <submittedName>
        <fullName evidence="3">Putative nucleoside triphosphate hydrolase</fullName>
    </submittedName>
</protein>
<dbReference type="GO" id="GO:0032153">
    <property type="term" value="C:cell division site"/>
    <property type="evidence" value="ECO:0007669"/>
    <property type="project" value="TreeGrafter"/>
</dbReference>
<dbReference type="AlphaFoldDB" id="H6Q5H2"/>
<sequence>MMNLFYQSVPTNRKMRIHFHEFMIKIHKDMYILQGKKNPLKIVAKNFKNKVDIICFDEFFISDIADAMLLGNLIKYFLKVNILLIITSNFPPCDLYKDGLQRSQFLPTIELIYKYYTILNLDSGVDYRLLNVHISKFWLYPINEKNINKMKKLFFKFIGNKNNFKKNVNIEINHRKIKTLWLSNKISAFNFKDLCISSCSQNDYIVIAQKFAIIFLYNVIQIDNSQEDVGKRFLFLIDALYANRVKLITISSVCISQIYNGDLLKFEYNRCISRLYEMQSEKYFVL</sequence>
<evidence type="ECO:0000313" key="4">
    <source>
        <dbReference type="Proteomes" id="UP000009061"/>
    </source>
</evidence>
<organism evidence="3 4">
    <name type="scientific">Wigglesworthia glossinidia endosymbiont of Glossina morsitans morsitans</name>
    <name type="common">Yale colony</name>
    <dbReference type="NCBI Taxonomy" id="1142511"/>
    <lineage>
        <taxon>Bacteria</taxon>
        <taxon>Pseudomonadati</taxon>
        <taxon>Pseudomonadota</taxon>
        <taxon>Gammaproteobacteria</taxon>
        <taxon>Enterobacterales</taxon>
        <taxon>Erwiniaceae</taxon>
        <taxon>Wigglesworthia</taxon>
    </lineage>
</organism>
<evidence type="ECO:0000256" key="2">
    <source>
        <dbReference type="ARBA" id="ARBA00022840"/>
    </source>
</evidence>
<dbReference type="SUPFAM" id="SSF52540">
    <property type="entry name" value="P-loop containing nucleoside triphosphate hydrolases"/>
    <property type="match status" value="1"/>
</dbReference>
<reference evidence="3 4" key="1">
    <citation type="journal article" date="2012" name="MBio">
        <title>Insight into the transmission biology and species-specific functional capabilities of tsetse (Diptera: glossinidae) obligate symbiont wigglesworthia.</title>
        <authorList>
            <person name="Rio R.V."/>
            <person name="Symula R.E."/>
            <person name="Wang J."/>
            <person name="Lohs C."/>
            <person name="Wu Y.N."/>
            <person name="Snyder A.K."/>
            <person name="Bjornson R.D."/>
            <person name="Oshima K."/>
            <person name="Biehl B.S."/>
            <person name="Perna N.T."/>
            <person name="Hattori M."/>
            <person name="Aksoy S."/>
        </authorList>
    </citation>
    <scope>NUCLEOTIDE SEQUENCE [LARGE SCALE GENOMIC DNA]</scope>
    <source>
        <strain evidence="3">WGM</strain>
    </source>
</reference>
<dbReference type="InterPro" id="IPR027417">
    <property type="entry name" value="P-loop_NTPase"/>
</dbReference>
<accession>H6Q5H2</accession>
<dbReference type="GO" id="GO:0051301">
    <property type="term" value="P:cell division"/>
    <property type="evidence" value="ECO:0007669"/>
    <property type="project" value="TreeGrafter"/>
</dbReference>
<proteinExistence type="predicted"/>
<dbReference type="EMBL" id="CP003315">
    <property type="protein sequence ID" value="AFA41455.1"/>
    <property type="molecule type" value="Genomic_DNA"/>
</dbReference>
<dbReference type="HOGENOM" id="CLU_008681_0_4_6"/>
<keyword evidence="3" id="KW-0378">Hydrolase</keyword>
<dbReference type="Proteomes" id="UP000009061">
    <property type="component" value="Chromosome"/>
</dbReference>
<dbReference type="KEGG" id="wgl:WIGMOR_0643"/>
<dbReference type="PANTHER" id="PTHR12169:SF6">
    <property type="entry name" value="AFG1-LIKE ATPASE"/>
    <property type="match status" value="1"/>
</dbReference>
<keyword evidence="4" id="KW-1185">Reference proteome</keyword>
<dbReference type="PANTHER" id="PTHR12169">
    <property type="entry name" value="ATPASE N2B"/>
    <property type="match status" value="1"/>
</dbReference>
<dbReference type="GO" id="GO:0016887">
    <property type="term" value="F:ATP hydrolysis activity"/>
    <property type="evidence" value="ECO:0007669"/>
    <property type="project" value="InterPro"/>
</dbReference>
<dbReference type="eggNOG" id="COG1485">
    <property type="taxonomic scope" value="Bacteria"/>
</dbReference>
<keyword evidence="2" id="KW-0067">ATP-binding</keyword>
<dbReference type="STRING" id="1142511.WIGMOR_0643"/>